<evidence type="ECO:0000313" key="3">
    <source>
        <dbReference type="Proteomes" id="UP000182888"/>
    </source>
</evidence>
<dbReference type="EMBL" id="CCND01000002">
    <property type="protein sequence ID" value="CDX49595.1"/>
    <property type="molecule type" value="Genomic_DNA"/>
</dbReference>
<keyword evidence="1" id="KW-0732">Signal</keyword>
<protein>
    <submittedName>
        <fullName evidence="2">Uncharacterized protein</fullName>
    </submittedName>
</protein>
<gene>
    <name evidence="2" type="ORF">MPL1032_100128</name>
</gene>
<accession>A0A0K2VP34</accession>
<feature type="signal peptide" evidence="1">
    <location>
        <begin position="1"/>
        <end position="28"/>
    </location>
</feature>
<proteinExistence type="predicted"/>
<evidence type="ECO:0000256" key="1">
    <source>
        <dbReference type="SAM" id="SignalP"/>
    </source>
</evidence>
<feature type="chain" id="PRO_5005489575" evidence="1">
    <location>
        <begin position="29"/>
        <end position="105"/>
    </location>
</feature>
<dbReference type="Proteomes" id="UP000182888">
    <property type="component" value="Unassembled WGS sequence"/>
</dbReference>
<organism evidence="2 3">
    <name type="scientific">Mesorhizobium plurifarium</name>
    <dbReference type="NCBI Taxonomy" id="69974"/>
    <lineage>
        <taxon>Bacteria</taxon>
        <taxon>Pseudomonadati</taxon>
        <taxon>Pseudomonadota</taxon>
        <taxon>Alphaproteobacteria</taxon>
        <taxon>Hyphomicrobiales</taxon>
        <taxon>Phyllobacteriaceae</taxon>
        <taxon>Mesorhizobium</taxon>
    </lineage>
</organism>
<evidence type="ECO:0000313" key="2">
    <source>
        <dbReference type="EMBL" id="CDX49595.1"/>
    </source>
</evidence>
<sequence length="105" mass="11021">MAREFSFRWVKLAAVGAMMALPAVPARAQVICGGHDYLVARLAEAFEEKRLGYGVAGQAAIFEVFVSASGTWTILMTDVKGQSCILAAGEGWEDTLATAVGQPGG</sequence>
<reference evidence="3" key="1">
    <citation type="submission" date="2014-08" db="EMBL/GenBank/DDBJ databases">
        <authorList>
            <person name="Edwards T."/>
        </authorList>
    </citation>
    <scope>NUCLEOTIDE SEQUENCE [LARGE SCALE GENOMIC DNA]</scope>
</reference>
<dbReference type="AlphaFoldDB" id="A0A0K2VP34"/>
<name>A0A0K2VP34_MESPL</name>